<keyword evidence="2" id="KW-1185">Reference proteome</keyword>
<reference evidence="1 2" key="1">
    <citation type="submission" date="2019-09" db="EMBL/GenBank/DDBJ databases">
        <title>A chromosome-level genome assembly of the Chinese tupelo Nyssa sinensis.</title>
        <authorList>
            <person name="Yang X."/>
            <person name="Kang M."/>
            <person name="Yang Y."/>
            <person name="Xiong H."/>
            <person name="Wang M."/>
            <person name="Zhang Z."/>
            <person name="Wang Z."/>
            <person name="Wu H."/>
            <person name="Ma T."/>
            <person name="Liu J."/>
            <person name="Xi Z."/>
        </authorList>
    </citation>
    <scope>NUCLEOTIDE SEQUENCE [LARGE SCALE GENOMIC DNA]</scope>
    <source>
        <strain evidence="1">J267</strain>
        <tissue evidence="1">Leaf</tissue>
    </source>
</reference>
<dbReference type="Proteomes" id="UP000325577">
    <property type="component" value="Linkage Group LG7"/>
</dbReference>
<name>A0A5J4ZLC7_9ASTE</name>
<proteinExistence type="predicted"/>
<dbReference type="AlphaFoldDB" id="A0A5J4ZLC7"/>
<evidence type="ECO:0000313" key="2">
    <source>
        <dbReference type="Proteomes" id="UP000325577"/>
    </source>
</evidence>
<sequence length="74" mass="8819">MKVWKKHRGALKKHDGFIEWKKAYDNTVIDKDQLSLQFHSLRTKSLRLSLSSCYRFSEIFKVILTSVQWISSFL</sequence>
<gene>
    <name evidence="1" type="ORF">F0562_015425</name>
</gene>
<protein>
    <submittedName>
        <fullName evidence="1">Uncharacterized protein</fullName>
    </submittedName>
</protein>
<organism evidence="1 2">
    <name type="scientific">Nyssa sinensis</name>
    <dbReference type="NCBI Taxonomy" id="561372"/>
    <lineage>
        <taxon>Eukaryota</taxon>
        <taxon>Viridiplantae</taxon>
        <taxon>Streptophyta</taxon>
        <taxon>Embryophyta</taxon>
        <taxon>Tracheophyta</taxon>
        <taxon>Spermatophyta</taxon>
        <taxon>Magnoliopsida</taxon>
        <taxon>eudicotyledons</taxon>
        <taxon>Gunneridae</taxon>
        <taxon>Pentapetalae</taxon>
        <taxon>asterids</taxon>
        <taxon>Cornales</taxon>
        <taxon>Nyssaceae</taxon>
        <taxon>Nyssa</taxon>
    </lineage>
</organism>
<dbReference type="EMBL" id="CM018050">
    <property type="protein sequence ID" value="KAA8517951.1"/>
    <property type="molecule type" value="Genomic_DNA"/>
</dbReference>
<accession>A0A5J4ZLC7</accession>
<evidence type="ECO:0000313" key="1">
    <source>
        <dbReference type="EMBL" id="KAA8517951.1"/>
    </source>
</evidence>